<gene>
    <name evidence="1" type="ORF">HLRTI_000471</name>
</gene>
<reference evidence="1 2" key="1">
    <citation type="journal article" date="2011" name="J. Bacteriol.">
        <title>Genome sequence of Halorhabdus tiamatea, the first archaeon isolated from a deep-sea anoxic brine lake.</title>
        <authorList>
            <person name="Antunes A."/>
            <person name="Alam I."/>
            <person name="Bajic V.B."/>
            <person name="Stingl U."/>
        </authorList>
    </citation>
    <scope>NUCLEOTIDE SEQUENCE [LARGE SCALE GENOMIC DNA]</scope>
    <source>
        <strain evidence="1 2">SARL4B</strain>
    </source>
</reference>
<dbReference type="AlphaFoldDB" id="F7PLN7"/>
<reference evidence="1 2" key="2">
    <citation type="journal article" date="2013" name="PLoS ONE">
        <title>INDIGO - INtegrated Data Warehouse of MIcrobial GenOmes with Examples from the Red Sea Extremophiles.</title>
        <authorList>
            <person name="Alam I."/>
            <person name="Antunes A."/>
            <person name="Kamau A.A."/>
            <person name="Ba Alawi W."/>
            <person name="Kalkatawi M."/>
            <person name="Stingl U."/>
            <person name="Bajic V.B."/>
        </authorList>
    </citation>
    <scope>NUCLEOTIDE SEQUENCE [LARGE SCALE GENOMIC DNA]</scope>
    <source>
        <strain evidence="1 2">SARL4B</strain>
    </source>
</reference>
<dbReference type="EMBL" id="AFNT02000003">
    <property type="protein sequence ID" value="ERJ07429.1"/>
    <property type="molecule type" value="Genomic_DNA"/>
</dbReference>
<dbReference type="PATRIC" id="fig|1033806.13.peg.397"/>
<accession>F7PLN7</accession>
<protein>
    <submittedName>
        <fullName evidence="1">Uncharacterized protein</fullName>
    </submittedName>
</protein>
<dbReference type="Proteomes" id="UP000003861">
    <property type="component" value="Unassembled WGS sequence"/>
</dbReference>
<sequence length="256" mass="28266">MATTHDTASGEAARIDERTIDDALLIRYEDGDITIAEDGEGADLGGQIVLAPSQLATLTRQWPLETESPLYLGVDELGREGAVERLDTDVVVIENTDDEIGIAAETVASIVKQLDFWNYDQYVSGSADRVELDGDHVQGLLEFAWNNHPRDGIGWTGDFAEALVEAETALYDRVIELPREPLETVVEAVEDDDESAVRESKQLREVKHRLHAFGVDRIAVNRNYVKSLFEDAKEDGAADETEVAEAIDEIQGRLDV</sequence>
<comment type="caution">
    <text evidence="1">The sequence shown here is derived from an EMBL/GenBank/DDBJ whole genome shotgun (WGS) entry which is preliminary data.</text>
</comment>
<evidence type="ECO:0000313" key="2">
    <source>
        <dbReference type="Proteomes" id="UP000003861"/>
    </source>
</evidence>
<name>F7PLN7_9EURY</name>
<evidence type="ECO:0000313" key="1">
    <source>
        <dbReference type="EMBL" id="ERJ07429.1"/>
    </source>
</evidence>
<proteinExistence type="predicted"/>
<dbReference type="RefSeq" id="WP_008526993.1">
    <property type="nucleotide sequence ID" value="NZ_AFNT02000003.1"/>
</dbReference>
<organism evidence="1 2">
    <name type="scientific">Halorhabdus tiamatea SARL4B</name>
    <dbReference type="NCBI Taxonomy" id="1033806"/>
    <lineage>
        <taxon>Archaea</taxon>
        <taxon>Methanobacteriati</taxon>
        <taxon>Methanobacteriota</taxon>
        <taxon>Stenosarchaea group</taxon>
        <taxon>Halobacteria</taxon>
        <taxon>Halobacteriales</taxon>
        <taxon>Haloarculaceae</taxon>
        <taxon>Halorhabdus</taxon>
    </lineage>
</organism>